<organism evidence="1 2">
    <name type="scientific">Lyngbya confervoides BDU141951</name>
    <dbReference type="NCBI Taxonomy" id="1574623"/>
    <lineage>
        <taxon>Bacteria</taxon>
        <taxon>Bacillati</taxon>
        <taxon>Cyanobacteriota</taxon>
        <taxon>Cyanophyceae</taxon>
        <taxon>Oscillatoriophycideae</taxon>
        <taxon>Oscillatoriales</taxon>
        <taxon>Microcoleaceae</taxon>
        <taxon>Lyngbya</taxon>
    </lineage>
</organism>
<comment type="caution">
    <text evidence="1">The sequence shown here is derived from an EMBL/GenBank/DDBJ whole genome shotgun (WGS) entry which is preliminary data.</text>
</comment>
<sequence>MGSKLIVSSIIARLKSSSEGNRMIYQEIEGTWEEVLTHADELAGHRVRLTILDKNISEAIDNEKLKAFETLMSPLPNVPVLSDEAMSRESIYAERG</sequence>
<keyword evidence="2" id="KW-1185">Reference proteome</keyword>
<keyword evidence="1" id="KW-0614">Plasmid</keyword>
<dbReference type="AlphaFoldDB" id="A0ABD4T7G9"/>
<gene>
    <name evidence="1" type="ORF">QQ91_0016700</name>
</gene>
<dbReference type="EMBL" id="JTHE03000097">
    <property type="protein sequence ID" value="MCM1984464.1"/>
    <property type="molecule type" value="Genomic_DNA"/>
</dbReference>
<geneLocation type="plasmid" evidence="1">
    <name>unnamed21</name>
</geneLocation>
<accession>A0ABD4T7G9</accession>
<reference evidence="1 2" key="1">
    <citation type="journal article" date="2015" name="Genome Announc.">
        <title>Draft Genome Sequence of Filamentous Marine Cyanobacterium Lyngbya confervoides Strain BDU141951.</title>
        <authorList>
            <person name="Chandrababunaidu M.M."/>
            <person name="Sen D."/>
            <person name="Tripathy S."/>
        </authorList>
    </citation>
    <scope>NUCLEOTIDE SEQUENCE [LARGE SCALE GENOMIC DNA]</scope>
    <source>
        <strain evidence="1 2">BDU141951</strain>
    </source>
</reference>
<dbReference type="Proteomes" id="UP000031561">
    <property type="component" value="Unassembled WGS sequence"/>
</dbReference>
<proteinExistence type="predicted"/>
<evidence type="ECO:0000313" key="1">
    <source>
        <dbReference type="EMBL" id="MCM1984464.1"/>
    </source>
</evidence>
<dbReference type="RefSeq" id="WP_201277490.1">
    <property type="nucleotide sequence ID" value="NZ_JTHE03000097.1"/>
</dbReference>
<protein>
    <submittedName>
        <fullName evidence="1">Uncharacterized protein</fullName>
    </submittedName>
</protein>
<name>A0ABD4T7G9_9CYAN</name>
<evidence type="ECO:0000313" key="2">
    <source>
        <dbReference type="Proteomes" id="UP000031561"/>
    </source>
</evidence>